<feature type="transmembrane region" description="Helical" evidence="8">
    <location>
        <begin position="329"/>
        <end position="351"/>
    </location>
</feature>
<evidence type="ECO:0000256" key="4">
    <source>
        <dbReference type="ARBA" id="ARBA00022475"/>
    </source>
</evidence>
<feature type="transmembrane region" description="Helical" evidence="8">
    <location>
        <begin position="206"/>
        <end position="228"/>
    </location>
</feature>
<evidence type="ECO:0000256" key="8">
    <source>
        <dbReference type="SAM" id="Phobius"/>
    </source>
</evidence>
<proteinExistence type="inferred from homology"/>
<evidence type="ECO:0000256" key="3">
    <source>
        <dbReference type="ARBA" id="ARBA00022448"/>
    </source>
</evidence>
<keyword evidence="3" id="KW-0813">Transport</keyword>
<protein>
    <submittedName>
        <fullName evidence="9">BCCT transporter</fullName>
    </submittedName>
</protein>
<feature type="transmembrane region" description="Helical" evidence="8">
    <location>
        <begin position="485"/>
        <end position="505"/>
    </location>
</feature>
<evidence type="ECO:0000256" key="5">
    <source>
        <dbReference type="ARBA" id="ARBA00022692"/>
    </source>
</evidence>
<comment type="similarity">
    <text evidence="2">Belongs to the BCCT transporter (TC 2.A.15) family.</text>
</comment>
<dbReference type="GO" id="GO:0005886">
    <property type="term" value="C:plasma membrane"/>
    <property type="evidence" value="ECO:0007669"/>
    <property type="project" value="UniProtKB-SubCell"/>
</dbReference>
<feature type="transmembrane region" description="Helical" evidence="8">
    <location>
        <begin position="55"/>
        <end position="83"/>
    </location>
</feature>
<dbReference type="PANTHER" id="PTHR30047:SF7">
    <property type="entry name" value="HIGH-AFFINITY CHOLINE TRANSPORT PROTEIN"/>
    <property type="match status" value="1"/>
</dbReference>
<dbReference type="RefSeq" id="WP_088699427.1">
    <property type="nucleotide sequence ID" value="NZ_JPUA01000019.1"/>
</dbReference>
<gene>
    <name evidence="9" type="ORF">JI62_06700</name>
</gene>
<dbReference type="GO" id="GO:0022857">
    <property type="term" value="F:transmembrane transporter activity"/>
    <property type="evidence" value="ECO:0007669"/>
    <property type="project" value="InterPro"/>
</dbReference>
<feature type="transmembrane region" description="Helical" evidence="8">
    <location>
        <begin position="25"/>
        <end position="43"/>
    </location>
</feature>
<feature type="transmembrane region" description="Helical" evidence="8">
    <location>
        <begin position="458"/>
        <end position="479"/>
    </location>
</feature>
<dbReference type="InterPro" id="IPR000060">
    <property type="entry name" value="BCCT_transptr"/>
</dbReference>
<organism evidence="9 10">
    <name type="scientific">Halomonas campaniensis</name>
    <dbReference type="NCBI Taxonomy" id="213554"/>
    <lineage>
        <taxon>Bacteria</taxon>
        <taxon>Pseudomonadati</taxon>
        <taxon>Pseudomonadota</taxon>
        <taxon>Gammaproteobacteria</taxon>
        <taxon>Oceanospirillales</taxon>
        <taxon>Halomonadaceae</taxon>
        <taxon>Halomonas</taxon>
    </lineage>
</organism>
<feature type="transmembrane region" description="Helical" evidence="8">
    <location>
        <begin position="278"/>
        <end position="309"/>
    </location>
</feature>
<keyword evidence="7 8" id="KW-0472">Membrane</keyword>
<evidence type="ECO:0000256" key="6">
    <source>
        <dbReference type="ARBA" id="ARBA00022989"/>
    </source>
</evidence>
<feature type="transmembrane region" description="Helical" evidence="8">
    <location>
        <begin position="248"/>
        <end position="266"/>
    </location>
</feature>
<feature type="transmembrane region" description="Helical" evidence="8">
    <location>
        <begin position="363"/>
        <end position="388"/>
    </location>
</feature>
<evidence type="ECO:0000313" key="9">
    <source>
        <dbReference type="EMBL" id="OWV30356.1"/>
    </source>
</evidence>
<comment type="subcellular location">
    <subcellularLocation>
        <location evidence="1">Cell membrane</location>
        <topology evidence="1">Multi-pass membrane protein</topology>
    </subcellularLocation>
</comment>
<reference evidence="9 10" key="1">
    <citation type="submission" date="2014-08" db="EMBL/GenBank/DDBJ databases">
        <title>Draft genome sequence of a novel L-asparaginase producing marine bacterium, Halomonas campaniensis.</title>
        <authorList>
            <person name="Sundarakrishnan B."/>
            <person name="Moushumi Priya A."/>
            <person name="Raman G."/>
            <person name="Sakthivel N."/>
            <person name="Park S."/>
            <person name="Jayachandran S."/>
        </authorList>
    </citation>
    <scope>NUCLEOTIDE SEQUENCE [LARGE SCALE GENOMIC DNA]</scope>
    <source>
        <strain evidence="9 10">SK03</strain>
    </source>
</reference>
<feature type="transmembrane region" description="Helical" evidence="8">
    <location>
        <begin position="159"/>
        <end position="179"/>
    </location>
</feature>
<evidence type="ECO:0000256" key="2">
    <source>
        <dbReference type="ARBA" id="ARBA00005658"/>
    </source>
</evidence>
<evidence type="ECO:0000313" key="10">
    <source>
        <dbReference type="Proteomes" id="UP000197334"/>
    </source>
</evidence>
<dbReference type="AlphaFoldDB" id="A0A246S1X2"/>
<evidence type="ECO:0000256" key="7">
    <source>
        <dbReference type="ARBA" id="ARBA00023136"/>
    </source>
</evidence>
<dbReference type="OrthoDB" id="9775735at2"/>
<feature type="transmembrane region" description="Helical" evidence="8">
    <location>
        <begin position="420"/>
        <end position="446"/>
    </location>
</feature>
<comment type="caution">
    <text evidence="9">The sequence shown here is derived from an EMBL/GenBank/DDBJ whole genome shotgun (WGS) entry which is preliminary data.</text>
</comment>
<name>A0A246S1X2_9GAMM</name>
<accession>A0A246S1X2</accession>
<keyword evidence="6 8" id="KW-1133">Transmembrane helix</keyword>
<dbReference type="Proteomes" id="UP000197334">
    <property type="component" value="Unassembled WGS sequence"/>
</dbReference>
<keyword evidence="10" id="KW-1185">Reference proteome</keyword>
<dbReference type="Pfam" id="PF02028">
    <property type="entry name" value="BCCT"/>
    <property type="match status" value="1"/>
</dbReference>
<keyword evidence="4" id="KW-1003">Cell membrane</keyword>
<evidence type="ECO:0000256" key="1">
    <source>
        <dbReference type="ARBA" id="ARBA00004651"/>
    </source>
</evidence>
<dbReference type="PANTHER" id="PTHR30047">
    <property type="entry name" value="HIGH-AFFINITY CHOLINE TRANSPORT PROTEIN-RELATED"/>
    <property type="match status" value="1"/>
</dbReference>
<keyword evidence="5 8" id="KW-0812">Transmembrane</keyword>
<dbReference type="EMBL" id="JPUA01000019">
    <property type="protein sequence ID" value="OWV30356.1"/>
    <property type="molecule type" value="Genomic_DNA"/>
</dbReference>
<sequence length="530" mass="56589">MNHPASTGEAPDTYRSGRLSLGDPIVLLLSIGFIVAFLSLSLYDVTLVAESISRGFAWTALALGSYFQLLLLLTFFIAMGLAVTPAAKAKIGNLDAPEMSTFKWLSIILCTLLAGGGVFFAAGEPIYHFIVTPPAFDSEAGTAEAVSNALGQSFMHWGFIGWAVLGSLTAIVLAHAHYVKGQPLQPRTLLYPLLGERLMRGPLGGIIDACCVIAVVAGTVGPIGFLATQVSFGLHEVFGLPNSYTSKLVILAVLASMYVLSAMSGVHKGMQMLSRFNVFLALAVGGVIMVFGPSLFLFNSYVASMGVYINDFFPMATMTAETAPAWWMQWWTVFFFAWFIGFGPLVAIFVARISRGRSIREMIIAVAVLAPIATTVWFTLLGGSGIYYQMTGAIELSEALNNFQFDVATLTVAQALPGGAWMTLAILVLTTIFVATTGDSMSYAIAVVGAGHDDPSPYIRAFWGIAMAVMAAVLLYMGAGQISALQQFIVITAIPVSFILLPSLWDGPKAAYAMAREQGIIECPIILSDP</sequence>
<feature type="transmembrane region" description="Helical" evidence="8">
    <location>
        <begin position="104"/>
        <end position="123"/>
    </location>
</feature>